<dbReference type="SUPFAM" id="SSF48371">
    <property type="entry name" value="ARM repeat"/>
    <property type="match status" value="2"/>
</dbReference>
<feature type="region of interest" description="Disordered" evidence="1">
    <location>
        <begin position="1429"/>
        <end position="1453"/>
    </location>
</feature>
<evidence type="ECO:0000256" key="1">
    <source>
        <dbReference type="SAM" id="MobiDB-lite"/>
    </source>
</evidence>
<evidence type="ECO:0000259" key="4">
    <source>
        <dbReference type="Pfam" id="PF22928"/>
    </source>
</evidence>
<proteinExistence type="predicted"/>
<dbReference type="InterPro" id="IPR016024">
    <property type="entry name" value="ARM-type_fold"/>
</dbReference>
<feature type="compositionally biased region" description="Low complexity" evidence="1">
    <location>
        <begin position="1444"/>
        <end position="1453"/>
    </location>
</feature>
<feature type="compositionally biased region" description="Basic and acidic residues" evidence="1">
    <location>
        <begin position="1434"/>
        <end position="1443"/>
    </location>
</feature>
<feature type="region of interest" description="Disordered" evidence="1">
    <location>
        <begin position="1"/>
        <end position="21"/>
    </location>
</feature>
<dbReference type="InterPro" id="IPR038902">
    <property type="entry name" value="INTS1"/>
</dbReference>
<comment type="caution">
    <text evidence="6">The sequence shown here is derived from an EMBL/GenBank/DDBJ whole genome shotgun (WGS) entry which is preliminary data.</text>
</comment>
<evidence type="ECO:0000259" key="3">
    <source>
        <dbReference type="Pfam" id="PF22927"/>
    </source>
</evidence>
<dbReference type="Pfam" id="PF22927">
    <property type="entry name" value="INT1_R3"/>
    <property type="match status" value="1"/>
</dbReference>
<evidence type="ECO:0000313" key="6">
    <source>
        <dbReference type="EMBL" id="KAF0300342.1"/>
    </source>
</evidence>
<feature type="domain" description="Integrator complex subunit 1 R3" evidence="3">
    <location>
        <begin position="1672"/>
        <end position="1829"/>
    </location>
</feature>
<feature type="region of interest" description="Disordered" evidence="1">
    <location>
        <begin position="188"/>
        <end position="213"/>
    </location>
</feature>
<feature type="domain" description="Integrator complex subunit 1 RPB2-binding" evidence="2">
    <location>
        <begin position="242"/>
        <end position="397"/>
    </location>
</feature>
<keyword evidence="7" id="KW-1185">Reference proteome</keyword>
<dbReference type="Pfam" id="PF12432">
    <property type="entry name" value="INTS1_RP2B-bd"/>
    <property type="match status" value="1"/>
</dbReference>
<dbReference type="InterPro" id="IPR022145">
    <property type="entry name" value="INTS1_RPB2-bd"/>
</dbReference>
<dbReference type="InterPro" id="IPR053966">
    <property type="entry name" value="INTS1_INTS2-bd"/>
</dbReference>
<dbReference type="Proteomes" id="UP000440578">
    <property type="component" value="Unassembled WGS sequence"/>
</dbReference>
<dbReference type="GO" id="GO:0032039">
    <property type="term" value="C:integrator complex"/>
    <property type="evidence" value="ECO:0007669"/>
    <property type="project" value="InterPro"/>
</dbReference>
<protein>
    <submittedName>
        <fullName evidence="6">Integrator complex subunit 1</fullName>
    </submittedName>
</protein>
<dbReference type="OrthoDB" id="19938at2759"/>
<feature type="domain" description="Integrator complex subunit 1 INTS2-binding" evidence="5">
    <location>
        <begin position="883"/>
        <end position="1198"/>
    </location>
</feature>
<dbReference type="Pfam" id="PF22929">
    <property type="entry name" value="INTS1_INTS2-bd"/>
    <property type="match status" value="1"/>
</dbReference>
<accession>A0A6A4WBR2</accession>
<evidence type="ECO:0000313" key="7">
    <source>
        <dbReference type="Proteomes" id="UP000440578"/>
    </source>
</evidence>
<name>A0A6A4WBR2_AMPAM</name>
<feature type="domain" description="Integrator complex subunit 1 R4" evidence="4">
    <location>
        <begin position="1870"/>
        <end position="1970"/>
    </location>
</feature>
<dbReference type="Pfam" id="PF22928">
    <property type="entry name" value="INTS1_R4"/>
    <property type="match status" value="1"/>
</dbReference>
<feature type="compositionally biased region" description="Low complexity" evidence="1">
    <location>
        <begin position="201"/>
        <end position="211"/>
    </location>
</feature>
<reference evidence="6 7" key="1">
    <citation type="submission" date="2019-07" db="EMBL/GenBank/DDBJ databases">
        <title>Draft genome assembly of a fouling barnacle, Amphibalanus amphitrite (Darwin, 1854): The first reference genome for Thecostraca.</title>
        <authorList>
            <person name="Kim W."/>
        </authorList>
    </citation>
    <scope>NUCLEOTIDE SEQUENCE [LARGE SCALE GENOMIC DNA]</scope>
    <source>
        <strain evidence="6">SNU_AA5</strain>
        <tissue evidence="6">Soma without cirri and trophi</tissue>
    </source>
</reference>
<dbReference type="GO" id="GO:0034474">
    <property type="term" value="P:U2 snRNA 3'-end processing"/>
    <property type="evidence" value="ECO:0007669"/>
    <property type="project" value="InterPro"/>
</dbReference>
<dbReference type="PANTHER" id="PTHR21224:SF1">
    <property type="entry name" value="INTEGRATOR COMPLEX SUBUNIT 1"/>
    <property type="match status" value="1"/>
</dbReference>
<dbReference type="EMBL" id="VIIS01001273">
    <property type="protein sequence ID" value="KAF0300342.1"/>
    <property type="molecule type" value="Genomic_DNA"/>
</dbReference>
<gene>
    <name evidence="6" type="primary">INTS1_0</name>
    <name evidence="6" type="ORF">FJT64_027175</name>
</gene>
<dbReference type="InterPro" id="IPR053964">
    <property type="entry name" value="INT1_R3"/>
</dbReference>
<organism evidence="6 7">
    <name type="scientific">Amphibalanus amphitrite</name>
    <name type="common">Striped barnacle</name>
    <name type="synonym">Balanus amphitrite</name>
    <dbReference type="NCBI Taxonomy" id="1232801"/>
    <lineage>
        <taxon>Eukaryota</taxon>
        <taxon>Metazoa</taxon>
        <taxon>Ecdysozoa</taxon>
        <taxon>Arthropoda</taxon>
        <taxon>Crustacea</taxon>
        <taxon>Multicrustacea</taxon>
        <taxon>Cirripedia</taxon>
        <taxon>Thoracica</taxon>
        <taxon>Thoracicalcarea</taxon>
        <taxon>Balanomorpha</taxon>
        <taxon>Balanoidea</taxon>
        <taxon>Balanidae</taxon>
        <taxon>Amphibalaninae</taxon>
        <taxon>Amphibalanus</taxon>
    </lineage>
</organism>
<evidence type="ECO:0000259" key="5">
    <source>
        <dbReference type="Pfam" id="PF22929"/>
    </source>
</evidence>
<sequence>MEAGGSGMLKKPKSQLGMASSASRPETEAWLAAAVELPPSADLVAAVAEADFLRAEGLLCGAVRQLHAQRAKPDPALTLSLLLVAKTQPAAFCTETALAAVCSLLRRDAAASFKSKGNPQVQVLAANLLYWVFRDEPHWKEMFVRVYLDDAAGDRLWVDSEECRPFVENVLTAFGTRLAPKSMLQPDVTLAGRPDCPSPPGAASSSSSMQGNDDDDSLGISIVLDDKSGHTVKPRYETQGERVRALVLDAVKEYIGPRKQPIETVTRNILRLLASVCGIPEVRQRVVSRLEVWLQNPKWSRPAQELLVSLCSNLTAHTQFDVDVISQLVKFRIKAKPIVNLYLSCMRELLAAHPDNMATLLKHTIYNELSQTRNPHNMAVLSAVFQHSGHQAAGVLADVFLELLMNKEDYYLRVLRPLWREICRSLRYEVDFLKFCSGLFQERKDAAFREFEFRERYVNSVCDLVSLSILLAITGPVKEAATTRPGESRNTAPLTAYQKMVSLIQREAAQWLHTAVPDMVVKNWPEFPHCVYKVLFMEPAEAYHKHDNWPPEVERALMIRIASEVPVLQDTLLRVLLIGLSKTHPMPAANALEVAENLVKRSALCHLHTESGTTSGGLQLDKLEMVDLLFNLTVYHQPEHMALPEGYMPPQLAIQERYWRVWTILLVVSAHNPTNFGKVAWEHYPTLKMLMEMCITNSFRFPPPTMASPDRADDPLASELQLAAMEGRQILEYESHLAAASTGQTITETNSLLLTQLITLDPTGPCRRPPAAVLEQLSQLNAQLRLGQLLCTSREPEFLLDILQRQGPNQSMPWLSDLVENNEGAFSVLPVQCLCEFLLTQTVGAVDDLGVGRPPAPARHHQLLSHLQRLVRHPGHDQRANFELVEYFLRRLSSQQRQARLQAAKGFELVLQPPDAPPADPREPYSWLLRHLPAVPNFPHLRQGAIQGLRIACHYETEPGLVGAYIQFLAAHGSGDPLPELAETVVDLAQLLVERSTIVTALLPAEPGRPDADYVTLRALLHIFNTYMQLVSDPSAGAGYDRSEAGDVVVVCWPSGRKATINTLVVQATVILLTHHPGAERHLFDQLLELWFPAAGPAPRALDSEAALFQDWLKLRMIRSSTARLVDAALAGLEPAQLLLFIQSFGVPVASMTKLLLALDAAVAADPAAVTGAVLNREFMAQLVEVQHQRGARGGHQFAAILGTDAEKKSPEPVLEPPSPTRPPPVAVSRPLTALAPSQVLWFVRELFSDQPEATHQHQLRSLQRCISMEAREVGRLVTKATISALLQLLREGGGAAFLSQLHRRPTVACCLLRLLTAVVRADSPLSADLTAVCEAIGSGSPPPPPGPLASICESYLRRQRRTTASELAPPPGQLTRHQLTQLLSGTAPSRAESTVRRLVDRCLAADRTPRLVAAISHCLLQHNAAGGRAGLKRTHDQADRSPGDAAGDGAPASLSPGQVGLLVDWLELLEPEVISSCPDTQLQMLFSSSGGGGGGGQPGNRAYLLALLTHHASWATLHTTIDVLLGTDCDKYDPTVVLDFLWACLFVPRLWQGQDKSVSPRQESADMLRLTADQMVSLVRHVVREQAGAAAPVDVSARLPLLLRCCRRRPPLVAAAVSHLEQTRAGGGPRAAAAGRLLLEVYLQLPHVIALLDGGSELLESAPLDGGVSVLDALSHTLLTSIGATRPGKEWITQMRDFEISLRKMAATHPMLLLRQLPMVASLLRGRTHLDGPVFRQRNHAVLFAKLLGVLELLQPQVYLSHHRAALLDILDSYCHMLQRQNLKEVTAMVPRIAVILNNFLSRAPAEASQFLHKYSELIMSLASRFPDQPLLRTLASYVTSAGGGGGPPPLSTGADAAPSPAQLAGLMMKLNSAESSDELAAVLQDLDTLAARRVGVLDKFVDNLCDLLSSCGAPVRELAHSLLLRYLQQTPAAADRCVSAYFECLDSGDECVRAMVLDRLPEIVVLAQEHASQLMQKAFDVAIATNIGTASYISDAMALLNVQTGA</sequence>
<dbReference type="InterPro" id="IPR053965">
    <property type="entry name" value="INTS1_R4"/>
</dbReference>
<evidence type="ECO:0000259" key="2">
    <source>
        <dbReference type="Pfam" id="PF12432"/>
    </source>
</evidence>
<dbReference type="PANTHER" id="PTHR21224">
    <property type="entry name" value="INTEGRATOR COMPLEX SUBUNIT 1"/>
    <property type="match status" value="1"/>
</dbReference>